<dbReference type="RefSeq" id="WP_094473679.1">
    <property type="nucleotide sequence ID" value="NZ_NOXT01000108.1"/>
</dbReference>
<dbReference type="Gene3D" id="1.10.287.110">
    <property type="entry name" value="DnaJ domain"/>
    <property type="match status" value="1"/>
</dbReference>
<dbReference type="AlphaFoldDB" id="A0A255YJT6"/>
<name>A0A255YJT6_9SPHN</name>
<proteinExistence type="predicted"/>
<accession>A0A255YJT6</accession>
<comment type="caution">
    <text evidence="2">The sequence shown here is derived from an EMBL/GenBank/DDBJ whole genome shotgun (WGS) entry which is preliminary data.</text>
</comment>
<evidence type="ECO:0000313" key="2">
    <source>
        <dbReference type="EMBL" id="OYQ28740.1"/>
    </source>
</evidence>
<dbReference type="SUPFAM" id="SSF46565">
    <property type="entry name" value="Chaperone J-domain"/>
    <property type="match status" value="1"/>
</dbReference>
<dbReference type="Proteomes" id="UP000216991">
    <property type="component" value="Unassembled WGS sequence"/>
</dbReference>
<keyword evidence="3" id="KW-1185">Reference proteome</keyword>
<dbReference type="OrthoDB" id="9811070at2"/>
<sequence>MLLAILAVAALAWWLHREGLLLPNLIRLGGTAAAGLLAVRFLTSGRILMAALAAAIAFGWWVWNSNGSSGNRRLTSAARLLGVPEDAPAEVIWQAWRQKMASAHPDAGGSDDQAQALTAARDLLISAAEKRRDSRD</sequence>
<evidence type="ECO:0000313" key="3">
    <source>
        <dbReference type="Proteomes" id="UP000216991"/>
    </source>
</evidence>
<organism evidence="2 3">
    <name type="scientific">Sandarakinorhabdus cyanobacteriorum</name>
    <dbReference type="NCBI Taxonomy" id="1981098"/>
    <lineage>
        <taxon>Bacteria</taxon>
        <taxon>Pseudomonadati</taxon>
        <taxon>Pseudomonadota</taxon>
        <taxon>Alphaproteobacteria</taxon>
        <taxon>Sphingomonadales</taxon>
        <taxon>Sphingosinicellaceae</taxon>
        <taxon>Sandarakinorhabdus</taxon>
    </lineage>
</organism>
<reference evidence="2 3" key="1">
    <citation type="submission" date="2017-07" db="EMBL/GenBank/DDBJ databases">
        <title>Sandarakinorhabdus cyanobacteriorum sp. nov., a novel bacterium isolated from cyanobacterial aggregates in a eutrophic lake.</title>
        <authorList>
            <person name="Cai H."/>
        </authorList>
    </citation>
    <scope>NUCLEOTIDE SEQUENCE [LARGE SCALE GENOMIC DNA]</scope>
    <source>
        <strain evidence="2 3">TH057</strain>
    </source>
</reference>
<keyword evidence="1" id="KW-1133">Transmembrane helix</keyword>
<dbReference type="EMBL" id="NOXT01000108">
    <property type="protein sequence ID" value="OYQ28740.1"/>
    <property type="molecule type" value="Genomic_DNA"/>
</dbReference>
<keyword evidence="1" id="KW-0812">Transmembrane</keyword>
<evidence type="ECO:0000256" key="1">
    <source>
        <dbReference type="SAM" id="Phobius"/>
    </source>
</evidence>
<protein>
    <recommendedName>
        <fullName evidence="4">J domain-containing protein</fullName>
    </recommendedName>
</protein>
<keyword evidence="1" id="KW-0472">Membrane</keyword>
<feature type="transmembrane region" description="Helical" evidence="1">
    <location>
        <begin position="41"/>
        <end position="63"/>
    </location>
</feature>
<gene>
    <name evidence="2" type="ORF">CHU93_08570</name>
</gene>
<evidence type="ECO:0008006" key="4">
    <source>
        <dbReference type="Google" id="ProtNLM"/>
    </source>
</evidence>
<dbReference type="InterPro" id="IPR036869">
    <property type="entry name" value="J_dom_sf"/>
</dbReference>